<accession>A0ACB8Z2K2</accession>
<reference evidence="1 2" key="2">
    <citation type="journal article" date="2022" name="Mol. Ecol. Resour.">
        <title>The genomes of chicory, endive, great burdock and yacon provide insights into Asteraceae paleo-polyploidization history and plant inulin production.</title>
        <authorList>
            <person name="Fan W."/>
            <person name="Wang S."/>
            <person name="Wang H."/>
            <person name="Wang A."/>
            <person name="Jiang F."/>
            <person name="Liu H."/>
            <person name="Zhao H."/>
            <person name="Xu D."/>
            <person name="Zhang Y."/>
        </authorList>
    </citation>
    <scope>NUCLEOTIDE SEQUENCE [LARGE SCALE GENOMIC DNA]</scope>
    <source>
        <strain evidence="2">cv. Niubang</strain>
    </source>
</reference>
<protein>
    <submittedName>
        <fullName evidence="1">Uncharacterized protein</fullName>
    </submittedName>
</protein>
<keyword evidence="2" id="KW-1185">Reference proteome</keyword>
<comment type="caution">
    <text evidence="1">The sequence shown here is derived from an EMBL/GenBank/DDBJ whole genome shotgun (WGS) entry which is preliminary data.</text>
</comment>
<dbReference type="EMBL" id="CM042057">
    <property type="protein sequence ID" value="KAI3692012.1"/>
    <property type="molecule type" value="Genomic_DNA"/>
</dbReference>
<evidence type="ECO:0000313" key="2">
    <source>
        <dbReference type="Proteomes" id="UP001055879"/>
    </source>
</evidence>
<organism evidence="1 2">
    <name type="scientific">Arctium lappa</name>
    <name type="common">Greater burdock</name>
    <name type="synonym">Lappa major</name>
    <dbReference type="NCBI Taxonomy" id="4217"/>
    <lineage>
        <taxon>Eukaryota</taxon>
        <taxon>Viridiplantae</taxon>
        <taxon>Streptophyta</taxon>
        <taxon>Embryophyta</taxon>
        <taxon>Tracheophyta</taxon>
        <taxon>Spermatophyta</taxon>
        <taxon>Magnoliopsida</taxon>
        <taxon>eudicotyledons</taxon>
        <taxon>Gunneridae</taxon>
        <taxon>Pentapetalae</taxon>
        <taxon>asterids</taxon>
        <taxon>campanulids</taxon>
        <taxon>Asterales</taxon>
        <taxon>Asteraceae</taxon>
        <taxon>Carduoideae</taxon>
        <taxon>Cardueae</taxon>
        <taxon>Arctiinae</taxon>
        <taxon>Arctium</taxon>
    </lineage>
</organism>
<evidence type="ECO:0000313" key="1">
    <source>
        <dbReference type="EMBL" id="KAI3692012.1"/>
    </source>
</evidence>
<reference evidence="2" key="1">
    <citation type="journal article" date="2022" name="Mol. Ecol. Resour.">
        <title>The genomes of chicory, endive, great burdock and yacon provide insights into Asteraceae palaeo-polyploidization history and plant inulin production.</title>
        <authorList>
            <person name="Fan W."/>
            <person name="Wang S."/>
            <person name="Wang H."/>
            <person name="Wang A."/>
            <person name="Jiang F."/>
            <person name="Liu H."/>
            <person name="Zhao H."/>
            <person name="Xu D."/>
            <person name="Zhang Y."/>
        </authorList>
    </citation>
    <scope>NUCLEOTIDE SEQUENCE [LARGE SCALE GENOMIC DNA]</scope>
    <source>
        <strain evidence="2">cv. Niubang</strain>
    </source>
</reference>
<gene>
    <name evidence="1" type="ORF">L6452_31817</name>
</gene>
<proteinExistence type="predicted"/>
<dbReference type="Proteomes" id="UP001055879">
    <property type="component" value="Linkage Group LG11"/>
</dbReference>
<name>A0ACB8Z2K2_ARCLA</name>
<sequence>MIAAINMQWQNHIHRRRGRHRDHHHHHHRHHHHHLQPTSNNQRRCLGHDLGGQRGSQEPFERKHVVIVMDATKEFSVETLEWVLKNIPLETCCTITLFGVKPWLTFVFSCKTDTDIWTMNIEDLLNMKGTDEWKNDARSQKAQALVDLCLKYGVAPQIESGQGFPKRLLVLERITSAYATWVVFDRHHNKKHIEYVAKKVPCNILVMNNNGEADMIRGRSTTFESNDDSPTTLFTSSTIPTPKLMLSDQYKRILNHTNA</sequence>